<evidence type="ECO:0000313" key="2">
    <source>
        <dbReference type="Proteomes" id="UP001237642"/>
    </source>
</evidence>
<name>A0AAD8IAS7_9APIA</name>
<reference evidence="1" key="2">
    <citation type="submission" date="2023-05" db="EMBL/GenBank/DDBJ databases">
        <authorList>
            <person name="Schelkunov M.I."/>
        </authorList>
    </citation>
    <scope>NUCLEOTIDE SEQUENCE</scope>
    <source>
        <strain evidence="1">Hsosn_3</strain>
        <tissue evidence="1">Leaf</tissue>
    </source>
</reference>
<dbReference type="Proteomes" id="UP001237642">
    <property type="component" value="Unassembled WGS sequence"/>
</dbReference>
<organism evidence="1 2">
    <name type="scientific">Heracleum sosnowskyi</name>
    <dbReference type="NCBI Taxonomy" id="360622"/>
    <lineage>
        <taxon>Eukaryota</taxon>
        <taxon>Viridiplantae</taxon>
        <taxon>Streptophyta</taxon>
        <taxon>Embryophyta</taxon>
        <taxon>Tracheophyta</taxon>
        <taxon>Spermatophyta</taxon>
        <taxon>Magnoliopsida</taxon>
        <taxon>eudicotyledons</taxon>
        <taxon>Gunneridae</taxon>
        <taxon>Pentapetalae</taxon>
        <taxon>asterids</taxon>
        <taxon>campanulids</taxon>
        <taxon>Apiales</taxon>
        <taxon>Apiaceae</taxon>
        <taxon>Apioideae</taxon>
        <taxon>apioid superclade</taxon>
        <taxon>Tordylieae</taxon>
        <taxon>Tordyliinae</taxon>
        <taxon>Heracleum</taxon>
    </lineage>
</organism>
<dbReference type="AlphaFoldDB" id="A0AAD8IAS7"/>
<reference evidence="1" key="1">
    <citation type="submission" date="2023-02" db="EMBL/GenBank/DDBJ databases">
        <title>Genome of toxic invasive species Heracleum sosnowskyi carries increased number of genes despite the absence of recent whole-genome duplications.</title>
        <authorList>
            <person name="Schelkunov M."/>
            <person name="Shtratnikova V."/>
            <person name="Makarenko M."/>
            <person name="Klepikova A."/>
            <person name="Omelchenko D."/>
            <person name="Novikova G."/>
            <person name="Obukhova E."/>
            <person name="Bogdanov V."/>
            <person name="Penin A."/>
            <person name="Logacheva M."/>
        </authorList>
    </citation>
    <scope>NUCLEOTIDE SEQUENCE</scope>
    <source>
        <strain evidence="1">Hsosn_3</strain>
        <tissue evidence="1">Leaf</tissue>
    </source>
</reference>
<sequence length="172" mass="19712">MVPHVFENLKTLDMSLSEDLITTPDFTKLPCLETLILKSFFQIYSEFGNPIQISSTEFPVWIRITQSSLYTGSMSLDLLVNVSCHFLGMILCFKSWDWSTYYSLKNTTSDFIWRDSVNCSNNKPLMVIVPRSIFSVKDGDDRIELTTEFGGTLAIHLLYKTEEHDNTTANED</sequence>
<gene>
    <name evidence="1" type="ORF">POM88_020034</name>
</gene>
<protein>
    <submittedName>
        <fullName evidence="1">Uncharacterized protein</fullName>
    </submittedName>
</protein>
<accession>A0AAD8IAS7</accession>
<comment type="caution">
    <text evidence="1">The sequence shown here is derived from an EMBL/GenBank/DDBJ whole genome shotgun (WGS) entry which is preliminary data.</text>
</comment>
<evidence type="ECO:0000313" key="1">
    <source>
        <dbReference type="EMBL" id="KAK1382299.1"/>
    </source>
</evidence>
<keyword evidence="2" id="KW-1185">Reference proteome</keyword>
<dbReference type="EMBL" id="JAUIZM010000005">
    <property type="protein sequence ID" value="KAK1382299.1"/>
    <property type="molecule type" value="Genomic_DNA"/>
</dbReference>
<proteinExistence type="predicted"/>